<feature type="non-terminal residue" evidence="1">
    <location>
        <position position="31"/>
    </location>
</feature>
<proteinExistence type="predicted"/>
<comment type="caution">
    <text evidence="1">The sequence shown here is derived from an EMBL/GenBank/DDBJ whole genome shotgun (WGS) entry which is preliminary data.</text>
</comment>
<dbReference type="EMBL" id="QAOT01000022">
    <property type="protein sequence ID" value="PTR13371.1"/>
    <property type="molecule type" value="Genomic_DNA"/>
</dbReference>
<name>A0A2T5JT64_9RHOB</name>
<evidence type="ECO:0000313" key="2">
    <source>
        <dbReference type="EMBL" id="PTR14641.1"/>
    </source>
</evidence>
<dbReference type="EMBL" id="QAOT01000016">
    <property type="protein sequence ID" value="PTR14641.1"/>
    <property type="molecule type" value="Genomic_DNA"/>
</dbReference>
<keyword evidence="3" id="KW-1185">Reference proteome</keyword>
<dbReference type="Proteomes" id="UP000244060">
    <property type="component" value="Unassembled WGS sequence"/>
</dbReference>
<evidence type="ECO:0000313" key="1">
    <source>
        <dbReference type="EMBL" id="PTR13371.1"/>
    </source>
</evidence>
<protein>
    <submittedName>
        <fullName evidence="1">Uncharacterized protein</fullName>
    </submittedName>
</protein>
<organism evidence="1 3">
    <name type="scientific">Cereibacter azotoformans</name>
    <dbReference type="NCBI Taxonomy" id="43057"/>
    <lineage>
        <taxon>Bacteria</taxon>
        <taxon>Pseudomonadati</taxon>
        <taxon>Pseudomonadota</taxon>
        <taxon>Alphaproteobacteria</taxon>
        <taxon>Rhodobacterales</taxon>
        <taxon>Paracoccaceae</taxon>
        <taxon>Cereibacter</taxon>
    </lineage>
</organism>
<gene>
    <name evidence="2" type="ORF">C8J28_116114</name>
    <name evidence="1" type="ORF">C8J28_1221</name>
</gene>
<accession>A0A2T5JT64</accession>
<evidence type="ECO:0000313" key="3">
    <source>
        <dbReference type="Proteomes" id="UP000244060"/>
    </source>
</evidence>
<sequence>MSQPLDLSRFPDLPPEVVTAFQAQHAALEAA</sequence>
<dbReference type="AlphaFoldDB" id="A0A2T5JT64"/>
<reference evidence="1 3" key="1">
    <citation type="submission" date="2018-04" db="EMBL/GenBank/DDBJ databases">
        <title>Genomic Encyclopedia of Type Strains, Phase III (KMG-III): the genomes of soil and plant-associated and newly described type strains.</title>
        <authorList>
            <person name="Whitman W."/>
        </authorList>
    </citation>
    <scope>NUCLEOTIDE SEQUENCE [LARGE SCALE GENOMIC DNA]</scope>
    <source>
        <strain evidence="1 3">KA25</strain>
    </source>
</reference>